<keyword evidence="1" id="KW-0479">Metal-binding</keyword>
<dbReference type="Pfam" id="PF07732">
    <property type="entry name" value="Cu-oxidase_3"/>
    <property type="match status" value="1"/>
</dbReference>
<name>A0A1K0H3A8_9ACTN</name>
<dbReference type="InterPro" id="IPR001117">
    <property type="entry name" value="Cu-oxidase_2nd"/>
</dbReference>
<proteinExistence type="predicted"/>
<evidence type="ECO:0000256" key="1">
    <source>
        <dbReference type="ARBA" id="ARBA00022723"/>
    </source>
</evidence>
<comment type="caution">
    <text evidence="6">The sequence shown here is derived from an EMBL/GenBank/DDBJ whole genome shotgun (WGS) entry which is preliminary data.</text>
</comment>
<dbReference type="EMBL" id="MEIA01000003">
    <property type="protein sequence ID" value="OJF16187.1"/>
    <property type="molecule type" value="Genomic_DNA"/>
</dbReference>
<gene>
    <name evidence="6" type="ORF">BG844_00510</name>
</gene>
<dbReference type="InterPro" id="IPR011706">
    <property type="entry name" value="Cu-oxidase_C"/>
</dbReference>
<feature type="domain" description="Plastocyanin-like" evidence="3">
    <location>
        <begin position="207"/>
        <end position="283"/>
    </location>
</feature>
<dbReference type="Pfam" id="PF00394">
    <property type="entry name" value="Cu-oxidase"/>
    <property type="match status" value="1"/>
</dbReference>
<dbReference type="InterPro" id="IPR002355">
    <property type="entry name" value="Cu_oxidase_Cu_BS"/>
</dbReference>
<dbReference type="InterPro" id="IPR008972">
    <property type="entry name" value="Cupredoxin"/>
</dbReference>
<dbReference type="InterPro" id="IPR011707">
    <property type="entry name" value="Cu-oxidase-like_N"/>
</dbReference>
<dbReference type="AlphaFoldDB" id="A0A1K0H3A8"/>
<dbReference type="GO" id="GO:0016491">
    <property type="term" value="F:oxidoreductase activity"/>
    <property type="evidence" value="ECO:0007669"/>
    <property type="project" value="UniProtKB-KW"/>
</dbReference>
<dbReference type="Pfam" id="PF07731">
    <property type="entry name" value="Cu-oxidase_2"/>
    <property type="match status" value="1"/>
</dbReference>
<dbReference type="Gene3D" id="2.60.40.420">
    <property type="entry name" value="Cupredoxins - blue copper proteins"/>
    <property type="match status" value="3"/>
</dbReference>
<dbReference type="CDD" id="cd04202">
    <property type="entry name" value="CuRO_D2_2dMcoN_like"/>
    <property type="match status" value="1"/>
</dbReference>
<dbReference type="PROSITE" id="PS00080">
    <property type="entry name" value="MULTICOPPER_OXIDASE2"/>
    <property type="match status" value="1"/>
</dbReference>
<organism evidence="6 7">
    <name type="scientific">Couchioplanes caeruleus subsp. caeruleus</name>
    <dbReference type="NCBI Taxonomy" id="56427"/>
    <lineage>
        <taxon>Bacteria</taxon>
        <taxon>Bacillati</taxon>
        <taxon>Actinomycetota</taxon>
        <taxon>Actinomycetes</taxon>
        <taxon>Micromonosporales</taxon>
        <taxon>Micromonosporaceae</taxon>
        <taxon>Couchioplanes</taxon>
    </lineage>
</organism>
<dbReference type="InterPro" id="IPR045087">
    <property type="entry name" value="Cu-oxidase_fam"/>
</dbReference>
<evidence type="ECO:0000313" key="7">
    <source>
        <dbReference type="Proteomes" id="UP000182486"/>
    </source>
</evidence>
<reference evidence="6 7" key="1">
    <citation type="submission" date="2016-09" db="EMBL/GenBank/DDBJ databases">
        <title>Couchioplanes caeruleus draft genome sequence.</title>
        <authorList>
            <person name="Sheehan J."/>
            <person name="Caffrey P."/>
        </authorList>
    </citation>
    <scope>NUCLEOTIDE SEQUENCE [LARGE SCALE GENOMIC DNA]</scope>
    <source>
        <strain evidence="6 7">DSM 43634</strain>
    </source>
</reference>
<dbReference type="CDD" id="cd13861">
    <property type="entry name" value="CuRO_1_CumA_like"/>
    <property type="match status" value="1"/>
</dbReference>
<evidence type="ECO:0000259" key="3">
    <source>
        <dbReference type="Pfam" id="PF00394"/>
    </source>
</evidence>
<dbReference type="SUPFAM" id="SSF49503">
    <property type="entry name" value="Cupredoxins"/>
    <property type="match status" value="3"/>
</dbReference>
<evidence type="ECO:0000259" key="4">
    <source>
        <dbReference type="Pfam" id="PF07731"/>
    </source>
</evidence>
<sequence length="479" mass="51493">MLGIVWSATSSKLPGSYNMTDHGHTTAAGAGQGSGGVTHVAHDTPTGRSITALTGPRDGKPDKKFTLTARKAQLTLPGGAKIDGWTYNGTVPGPLLRVTQNELVEVELVNQDVEAGVSLHWHGVDVPNAEDGVPGLTQDAVPPGGRHVYRFRSPDVGSYWYHSHQVSSEQVRAGLYGAFIVDPPQGPEPGVTDIPVVLHTFKGQVQTINGVDRLERTTIAPGTKVRLRLINTDSLSRTFALTGTPFRVVGIDGTPVNGPGEITGKLLELGGGARNDVEFTMPATPVRLAATNFPDKGVLFTPDGSGDLEAVVTGDKLDTNSYGTPAPTPFGRDTKPSQTVEWVMDNHFGFFDGGFHMVFTVNGKLFPDVPATVVREGDIVKVRFVNRSFLDHPMHLHGHHVLVLSRNDKPASGSPQWLDTVLVRPGETAEVMFRADNPGLWMDHCHNLDHAAIGMVMHLSYEGWTTPFQAGTDTPNQPE</sequence>
<keyword evidence="7" id="KW-1185">Reference proteome</keyword>
<feature type="domain" description="Plastocyanin-like" evidence="5">
    <location>
        <begin position="70"/>
        <end position="185"/>
    </location>
</feature>
<evidence type="ECO:0000256" key="2">
    <source>
        <dbReference type="ARBA" id="ARBA00023002"/>
    </source>
</evidence>
<keyword evidence="2" id="KW-0560">Oxidoreductase</keyword>
<dbReference type="PANTHER" id="PTHR11709">
    <property type="entry name" value="MULTI-COPPER OXIDASE"/>
    <property type="match status" value="1"/>
</dbReference>
<feature type="domain" description="Plastocyanin-like" evidence="4">
    <location>
        <begin position="351"/>
        <end position="459"/>
    </location>
</feature>
<evidence type="ECO:0000259" key="5">
    <source>
        <dbReference type="Pfam" id="PF07732"/>
    </source>
</evidence>
<protein>
    <submittedName>
        <fullName evidence="6">Multicopper oxidase</fullName>
    </submittedName>
</protein>
<dbReference type="GO" id="GO:0005507">
    <property type="term" value="F:copper ion binding"/>
    <property type="evidence" value="ECO:0007669"/>
    <property type="project" value="InterPro"/>
</dbReference>
<evidence type="ECO:0000313" key="6">
    <source>
        <dbReference type="EMBL" id="OJF16187.1"/>
    </source>
</evidence>
<accession>A0A1K0H3A8</accession>
<dbReference type="Proteomes" id="UP000182486">
    <property type="component" value="Unassembled WGS sequence"/>
</dbReference>